<keyword evidence="2" id="KW-1185">Reference proteome</keyword>
<name>A0A0R2GUZ6_9LACO</name>
<evidence type="ECO:0000313" key="1">
    <source>
        <dbReference type="EMBL" id="KRN44657.1"/>
    </source>
</evidence>
<dbReference type="PATRIC" id="fig|148604.4.peg.226"/>
<proteinExistence type="predicted"/>
<gene>
    <name evidence="1" type="ORF">IV41_GL000223</name>
</gene>
<dbReference type="EMBL" id="JQBA01000011">
    <property type="protein sequence ID" value="KRN44657.1"/>
    <property type="molecule type" value="Genomic_DNA"/>
</dbReference>
<dbReference type="AlphaFoldDB" id="A0A0R2GUZ6"/>
<organism evidence="1 2">
    <name type="scientific">Limosilactobacillus ingluviei</name>
    <dbReference type="NCBI Taxonomy" id="148604"/>
    <lineage>
        <taxon>Bacteria</taxon>
        <taxon>Bacillati</taxon>
        <taxon>Bacillota</taxon>
        <taxon>Bacilli</taxon>
        <taxon>Lactobacillales</taxon>
        <taxon>Lactobacillaceae</taxon>
        <taxon>Limosilactobacillus</taxon>
    </lineage>
</organism>
<comment type="caution">
    <text evidence="1">The sequence shown here is derived from an EMBL/GenBank/DDBJ whole genome shotgun (WGS) entry which is preliminary data.</text>
</comment>
<protein>
    <submittedName>
        <fullName evidence="1">Uncharacterized protein</fullName>
    </submittedName>
</protein>
<dbReference type="Proteomes" id="UP000051639">
    <property type="component" value="Unassembled WGS sequence"/>
</dbReference>
<evidence type="ECO:0000313" key="2">
    <source>
        <dbReference type="Proteomes" id="UP000051639"/>
    </source>
</evidence>
<sequence>MDTFEGNASKDQEEEVDRLRAYFTRNWAYVTSPKQRGYEITNIGSIESSHRAYTYRMKKQGKAWTIKGAKAMLSLIEARKKDQLEEALENSLKQLIKAPELSEEATSTVTIKVRDFLKVTPPRPSQGTINGFIPLDALASSPIG</sequence>
<accession>A0A0R2GUZ6</accession>
<reference evidence="1 2" key="1">
    <citation type="journal article" date="2015" name="Genome Announc.">
        <title>Expanding the biotechnology potential of lactobacilli through comparative genomics of 213 strains and associated genera.</title>
        <authorList>
            <person name="Sun Z."/>
            <person name="Harris H.M."/>
            <person name="McCann A."/>
            <person name="Guo C."/>
            <person name="Argimon S."/>
            <person name="Zhang W."/>
            <person name="Yang X."/>
            <person name="Jeffery I.B."/>
            <person name="Cooney J.C."/>
            <person name="Kagawa T.F."/>
            <person name="Liu W."/>
            <person name="Song Y."/>
            <person name="Salvetti E."/>
            <person name="Wrobel A."/>
            <person name="Rasinkangas P."/>
            <person name="Parkhill J."/>
            <person name="Rea M.C."/>
            <person name="O'Sullivan O."/>
            <person name="Ritari J."/>
            <person name="Douillard F.P."/>
            <person name="Paul Ross R."/>
            <person name="Yang R."/>
            <person name="Briner A.E."/>
            <person name="Felis G.E."/>
            <person name="de Vos W.M."/>
            <person name="Barrangou R."/>
            <person name="Klaenhammer T.R."/>
            <person name="Caufield P.W."/>
            <person name="Cui Y."/>
            <person name="Zhang H."/>
            <person name="O'Toole P.W."/>
        </authorList>
    </citation>
    <scope>NUCLEOTIDE SEQUENCE [LARGE SCALE GENOMIC DNA]</scope>
    <source>
        <strain evidence="1 2">DSM 14792</strain>
    </source>
</reference>